<dbReference type="Pfam" id="PF07647">
    <property type="entry name" value="SAM_2"/>
    <property type="match status" value="1"/>
</dbReference>
<feature type="domain" description="SH2" evidence="4">
    <location>
        <begin position="396"/>
        <end position="490"/>
    </location>
</feature>
<dbReference type="SMART" id="SM00252">
    <property type="entry name" value="SH2"/>
    <property type="match status" value="2"/>
</dbReference>
<dbReference type="PANTHER" id="PTHR10155">
    <property type="entry name" value="PHOSPHATIDYLINOSITOL 3-KINASE REGULATORY SUBUNIT"/>
    <property type="match status" value="1"/>
</dbReference>
<dbReference type="InterPro" id="IPR001660">
    <property type="entry name" value="SAM"/>
</dbReference>
<evidence type="ECO:0000259" key="5">
    <source>
        <dbReference type="PROSITE" id="PS50105"/>
    </source>
</evidence>
<dbReference type="PRINTS" id="PR00401">
    <property type="entry name" value="SH2DOMAIN"/>
</dbReference>
<reference evidence="7 8" key="1">
    <citation type="journal article" date="2014" name="Nat. Commun.">
        <title>Molecular traces of alternative social organization in a termite genome.</title>
        <authorList>
            <person name="Terrapon N."/>
            <person name="Li C."/>
            <person name="Robertson H.M."/>
            <person name="Ji L."/>
            <person name="Meng X."/>
            <person name="Booth W."/>
            <person name="Chen Z."/>
            <person name="Childers C.P."/>
            <person name="Glastad K.M."/>
            <person name="Gokhale K."/>
            <person name="Gowin J."/>
            <person name="Gronenberg W."/>
            <person name="Hermansen R.A."/>
            <person name="Hu H."/>
            <person name="Hunt B.G."/>
            <person name="Huylmans A.K."/>
            <person name="Khalil S.M."/>
            <person name="Mitchell R.D."/>
            <person name="Munoz-Torres M.C."/>
            <person name="Mustard J.A."/>
            <person name="Pan H."/>
            <person name="Reese J.T."/>
            <person name="Scharf M.E."/>
            <person name="Sun F."/>
            <person name="Vogel H."/>
            <person name="Xiao J."/>
            <person name="Yang W."/>
            <person name="Yang Z."/>
            <person name="Yang Z."/>
            <person name="Zhou J."/>
            <person name="Zhu J."/>
            <person name="Brent C.S."/>
            <person name="Elsik C.G."/>
            <person name="Goodisman M.A."/>
            <person name="Liberles D.A."/>
            <person name="Roe R.M."/>
            <person name="Vargo E.L."/>
            <person name="Vilcinskas A."/>
            <person name="Wang J."/>
            <person name="Bornberg-Bauer E."/>
            <person name="Korb J."/>
            <person name="Zhang G."/>
            <person name="Liebig J."/>
        </authorList>
    </citation>
    <scope>NUCLEOTIDE SEQUENCE [LARGE SCALE GENOMIC DNA]</scope>
    <source>
        <tissue evidence="7">Whole organism</tissue>
    </source>
</reference>
<dbReference type="SMART" id="SM00454">
    <property type="entry name" value="SAM"/>
    <property type="match status" value="1"/>
</dbReference>
<dbReference type="Proteomes" id="UP000027135">
    <property type="component" value="Unassembled WGS sequence"/>
</dbReference>
<evidence type="ECO:0000256" key="2">
    <source>
        <dbReference type="PROSITE-ProRule" id="PRU00191"/>
    </source>
</evidence>
<dbReference type="OMA" id="EMIDVQV"/>
<dbReference type="PRINTS" id="PR00678">
    <property type="entry name" value="PI3KINASEP85"/>
</dbReference>
<feature type="domain" description="SAM" evidence="5">
    <location>
        <begin position="35"/>
        <end position="98"/>
    </location>
</feature>
<dbReference type="PROSITE" id="PS50238">
    <property type="entry name" value="RHOGAP"/>
    <property type="match status" value="1"/>
</dbReference>
<dbReference type="AlphaFoldDB" id="A0A067RDP5"/>
<dbReference type="PROSITE" id="PS50001">
    <property type="entry name" value="SH2"/>
    <property type="match status" value="2"/>
</dbReference>
<dbReference type="Gene3D" id="1.10.555.10">
    <property type="entry name" value="Rho GTPase activation protein"/>
    <property type="match status" value="1"/>
</dbReference>
<name>A0A067RDP5_ZOONE</name>
<dbReference type="Pfam" id="PF00017">
    <property type="entry name" value="SH2"/>
    <property type="match status" value="2"/>
</dbReference>
<dbReference type="GO" id="GO:0016301">
    <property type="term" value="F:kinase activity"/>
    <property type="evidence" value="ECO:0007669"/>
    <property type="project" value="UniProtKB-KW"/>
</dbReference>
<dbReference type="EMBL" id="KK852702">
    <property type="protein sequence ID" value="KDR18118.1"/>
    <property type="molecule type" value="Genomic_DNA"/>
</dbReference>
<dbReference type="FunFam" id="3.30.505.10:FF:000014">
    <property type="entry name" value="Phosphatidylinositol 3-kinase regulatory subunit alpha"/>
    <property type="match status" value="1"/>
</dbReference>
<dbReference type="InParanoid" id="A0A067RDP5"/>
<evidence type="ECO:0000256" key="1">
    <source>
        <dbReference type="ARBA" id="ARBA00022999"/>
    </source>
</evidence>
<dbReference type="GO" id="GO:0005942">
    <property type="term" value="C:phosphatidylinositol 3-kinase complex"/>
    <property type="evidence" value="ECO:0007669"/>
    <property type="project" value="TreeGrafter"/>
</dbReference>
<dbReference type="InterPro" id="IPR008936">
    <property type="entry name" value="Rho_GTPase_activation_prot"/>
</dbReference>
<evidence type="ECO:0000256" key="3">
    <source>
        <dbReference type="SAM" id="MobiDB-lite"/>
    </source>
</evidence>
<dbReference type="InterPro" id="IPR000198">
    <property type="entry name" value="RhoGAP_dom"/>
</dbReference>
<keyword evidence="7" id="KW-0418">Kinase</keyword>
<evidence type="ECO:0000313" key="8">
    <source>
        <dbReference type="Proteomes" id="UP000027135"/>
    </source>
</evidence>
<feature type="compositionally biased region" description="Basic and acidic residues" evidence="3">
    <location>
        <begin position="789"/>
        <end position="812"/>
    </location>
</feature>
<organism evidence="7 8">
    <name type="scientific">Zootermopsis nevadensis</name>
    <name type="common">Dampwood termite</name>
    <dbReference type="NCBI Taxonomy" id="136037"/>
    <lineage>
        <taxon>Eukaryota</taxon>
        <taxon>Metazoa</taxon>
        <taxon>Ecdysozoa</taxon>
        <taxon>Arthropoda</taxon>
        <taxon>Hexapoda</taxon>
        <taxon>Insecta</taxon>
        <taxon>Pterygota</taxon>
        <taxon>Neoptera</taxon>
        <taxon>Polyneoptera</taxon>
        <taxon>Dictyoptera</taxon>
        <taxon>Blattodea</taxon>
        <taxon>Blattoidea</taxon>
        <taxon>Termitoidae</taxon>
        <taxon>Termopsidae</taxon>
        <taxon>Zootermopsis</taxon>
    </lineage>
</organism>
<dbReference type="Pfam" id="PF16454">
    <property type="entry name" value="PI3K_P85_iSH2"/>
    <property type="match status" value="1"/>
</dbReference>
<dbReference type="CDD" id="cd09942">
    <property type="entry name" value="SH2_nSH2_p85_like"/>
    <property type="match status" value="1"/>
</dbReference>
<dbReference type="InterPro" id="IPR000980">
    <property type="entry name" value="SH2"/>
</dbReference>
<feature type="domain" description="Rho-GAP" evidence="6">
    <location>
        <begin position="168"/>
        <end position="363"/>
    </location>
</feature>
<dbReference type="Gene3D" id="1.10.150.50">
    <property type="entry name" value="Transcription Factor, Ets-1"/>
    <property type="match status" value="1"/>
</dbReference>
<evidence type="ECO:0000313" key="7">
    <source>
        <dbReference type="EMBL" id="KDR18118.1"/>
    </source>
</evidence>
<dbReference type="PANTHER" id="PTHR10155:SF10">
    <property type="entry name" value="PI3K21B, ISOFORM B"/>
    <property type="match status" value="1"/>
</dbReference>
<protein>
    <submittedName>
        <fullName evidence="7">Phosphatidylinositol 3-kinase regulatory subunit alpha</fullName>
    </submittedName>
</protein>
<dbReference type="GO" id="GO:0008286">
    <property type="term" value="P:insulin receptor signaling pathway"/>
    <property type="evidence" value="ECO:0007669"/>
    <property type="project" value="TreeGrafter"/>
</dbReference>
<dbReference type="FunFam" id="3.30.505.10:FF:000100">
    <property type="entry name" value="phosphatidylinositol 3-kinase regulatory subunit gamma"/>
    <property type="match status" value="1"/>
</dbReference>
<dbReference type="Gene3D" id="3.30.505.10">
    <property type="entry name" value="SH2 domain"/>
    <property type="match status" value="2"/>
</dbReference>
<dbReference type="InterPro" id="IPR035022">
    <property type="entry name" value="PI3kinase_P85_nSH2"/>
</dbReference>
<dbReference type="eggNOG" id="KOG4637">
    <property type="taxonomic scope" value="Eukaryota"/>
</dbReference>
<dbReference type="SUPFAM" id="SSF55550">
    <property type="entry name" value="SH2 domain"/>
    <property type="match status" value="2"/>
</dbReference>
<feature type="region of interest" description="Disordered" evidence="3">
    <location>
        <begin position="783"/>
        <end position="844"/>
    </location>
</feature>
<feature type="domain" description="SH2" evidence="4">
    <location>
        <begin position="682"/>
        <end position="775"/>
    </location>
</feature>
<keyword evidence="7" id="KW-0808">Transferase</keyword>
<dbReference type="CDD" id="cd00159">
    <property type="entry name" value="RhoGAP"/>
    <property type="match status" value="1"/>
</dbReference>
<sequence length="844" mass="97108">MQTCYVVCKDVIHVRRAIACRRMHGGNFEHPIPEWTTLNVTEWMNSVNLNRYADIFKARGMRGCDLLQLNSQKLTKMGITEEFHQKALLVCLDELVHSRGYVSGASAVREHAFAMLKRCDRCNKFLREIPHQRKCGQGAHLSSALLSQSSLPSVDHSPYHRLKILFGVGLCYLFNSCDDQAPQLVIRCVRELESRARSDRTLDLYQLYHASPRLDQIEDLRTKLQGDAMSVDLSGYGFSTIASVLKRFLLELPDTVIPIQWYNKFIDVSGITNDEQCASRVSRLVQDLPEHHKSTLHFVMVHFCQICQLQYARGMTEPPTHIIDFLCHAFLRPPWDKAVEMVCHTKAHLRIIEMLLLCVDWGVERPSFAPKITSGSILETEMDVGECPSSLHNAEWYWGDITREEVNEKFMDTTDGTFLVRNASNRKGEYTLTVRKGGTNKLIKVLLKNGKYGFSEPFKFDTVTELIHHYRTTSLAQYNCMLDIKLLYPLSRKQKGLESAIVGDPVSVAEKLMNIHKEFTAKVNMYDGYSEDFSCTDRDICLKQHVLEAFEVTVRMFDDQIFLLENFQKYTQASEIWNARDTINLLKCHLKSVKDCQRLAEDELKQQFAFSHSIEREMVSLKPDIIHLFKLKEKYEGWLRQHGMKQQYISQFLMANDSAASLKYLLSDAKVNALPQENEGTWLLKDCTRLNAEHLLARHPDGTFLVRPSQTGQYALSIVCNGVVNHCIIFQTVHGFGFVESYTIFKSLKSLVLHYAQNSLEEYNDLLNTTLAYPVFGTSLKQPLLPPKENSKEKAKHDKGIQKQIEKQKRIQDQMTQQDSDQESRQQDQIKVSRIRGYVLTHPR</sequence>
<dbReference type="GO" id="GO:0046854">
    <property type="term" value="P:phosphatidylinositol phosphate biosynthetic process"/>
    <property type="evidence" value="ECO:0007669"/>
    <property type="project" value="TreeGrafter"/>
</dbReference>
<dbReference type="Pfam" id="PF00620">
    <property type="entry name" value="RhoGAP"/>
    <property type="match status" value="1"/>
</dbReference>
<proteinExistence type="predicted"/>
<dbReference type="Gene3D" id="1.10.287.1490">
    <property type="match status" value="1"/>
</dbReference>
<keyword evidence="1 2" id="KW-0727">SH2 domain</keyword>
<dbReference type="SUPFAM" id="SSF47769">
    <property type="entry name" value="SAM/Pointed domain"/>
    <property type="match status" value="1"/>
</dbReference>
<dbReference type="GO" id="GO:0046935">
    <property type="term" value="F:1-phosphatidylinositol-3-kinase regulator activity"/>
    <property type="evidence" value="ECO:0007669"/>
    <property type="project" value="TreeGrafter"/>
</dbReference>
<dbReference type="SUPFAM" id="SSF48350">
    <property type="entry name" value="GTPase activation domain, GAP"/>
    <property type="match status" value="1"/>
</dbReference>
<evidence type="ECO:0000259" key="4">
    <source>
        <dbReference type="PROSITE" id="PS50001"/>
    </source>
</evidence>
<dbReference type="InterPro" id="IPR032498">
    <property type="entry name" value="PI3K_P85_iSH2"/>
</dbReference>
<accession>A0A067RDP5</accession>
<keyword evidence="8" id="KW-1185">Reference proteome</keyword>
<dbReference type="PROSITE" id="PS50105">
    <property type="entry name" value="SAM_DOMAIN"/>
    <property type="match status" value="1"/>
</dbReference>
<evidence type="ECO:0000259" key="6">
    <source>
        <dbReference type="PROSITE" id="PS50238"/>
    </source>
</evidence>
<dbReference type="InterPro" id="IPR013761">
    <property type="entry name" value="SAM/pointed_sf"/>
</dbReference>
<dbReference type="SMART" id="SM00324">
    <property type="entry name" value="RhoGAP"/>
    <property type="match status" value="1"/>
</dbReference>
<dbReference type="STRING" id="136037.A0A067RDP5"/>
<dbReference type="InterPro" id="IPR036860">
    <property type="entry name" value="SH2_dom_sf"/>
</dbReference>
<gene>
    <name evidence="7" type="ORF">L798_07660</name>
</gene>